<organism evidence="2 3">
    <name type="scientific">Silvibacterium dinghuense</name>
    <dbReference type="NCBI Taxonomy" id="1560006"/>
    <lineage>
        <taxon>Bacteria</taxon>
        <taxon>Pseudomonadati</taxon>
        <taxon>Acidobacteriota</taxon>
        <taxon>Terriglobia</taxon>
        <taxon>Terriglobales</taxon>
        <taxon>Acidobacteriaceae</taxon>
        <taxon>Silvibacterium</taxon>
    </lineage>
</organism>
<protein>
    <submittedName>
        <fullName evidence="2">Uncharacterized protein</fullName>
    </submittedName>
</protein>
<dbReference type="Proteomes" id="UP000290253">
    <property type="component" value="Unassembled WGS sequence"/>
</dbReference>
<gene>
    <name evidence="2" type="ORF">ESZ00_07420</name>
</gene>
<dbReference type="EMBL" id="SDMK01000001">
    <property type="protein sequence ID" value="RXS97694.1"/>
    <property type="molecule type" value="Genomic_DNA"/>
</dbReference>
<sequence>MRPKKSYIAAWNGAAGSATPGKCEVMCDHPMHNCIQMIPSASSEIEVLKAEISLLEVQVERLHLLVAELMTKNQHLRERLGSRELPGFLRLEDADSL</sequence>
<dbReference type="AlphaFoldDB" id="A0A4Q1SJ81"/>
<keyword evidence="1" id="KW-0175">Coiled coil</keyword>
<accession>A0A4Q1SJ81</accession>
<evidence type="ECO:0000256" key="1">
    <source>
        <dbReference type="SAM" id="Coils"/>
    </source>
</evidence>
<evidence type="ECO:0000313" key="3">
    <source>
        <dbReference type="Proteomes" id="UP000290253"/>
    </source>
</evidence>
<reference evidence="2 3" key="1">
    <citation type="journal article" date="2016" name="Int. J. Syst. Evol. Microbiol.">
        <title>Acidipila dinghuensis sp. nov., an acidobacterium isolated from forest soil.</title>
        <authorList>
            <person name="Jiang Y.W."/>
            <person name="Wang J."/>
            <person name="Chen M.H."/>
            <person name="Lv Y.Y."/>
            <person name="Qiu L.H."/>
        </authorList>
    </citation>
    <scope>NUCLEOTIDE SEQUENCE [LARGE SCALE GENOMIC DNA]</scope>
    <source>
        <strain evidence="2 3">DHOF10</strain>
    </source>
</reference>
<feature type="coiled-coil region" evidence="1">
    <location>
        <begin position="45"/>
        <end position="79"/>
    </location>
</feature>
<proteinExistence type="predicted"/>
<comment type="caution">
    <text evidence="2">The sequence shown here is derived from an EMBL/GenBank/DDBJ whole genome shotgun (WGS) entry which is preliminary data.</text>
</comment>
<dbReference type="RefSeq" id="WP_129207473.1">
    <property type="nucleotide sequence ID" value="NZ_BMGU01000001.1"/>
</dbReference>
<keyword evidence="3" id="KW-1185">Reference proteome</keyword>
<evidence type="ECO:0000313" key="2">
    <source>
        <dbReference type="EMBL" id="RXS97694.1"/>
    </source>
</evidence>
<name>A0A4Q1SJ81_9BACT</name>